<gene>
    <name evidence="1" type="ORF">GCM10010238_61750</name>
</gene>
<reference evidence="1" key="2">
    <citation type="submission" date="2020-09" db="EMBL/GenBank/DDBJ databases">
        <authorList>
            <person name="Sun Q."/>
            <person name="Ohkuma M."/>
        </authorList>
    </citation>
    <scope>NUCLEOTIDE SEQUENCE</scope>
    <source>
        <strain evidence="1">JCM 4234</strain>
    </source>
</reference>
<sequence length="104" mass="10487">MIVGSALDTTVPARIATNMPAIRPDMAWSICFCVMELGGAATGACDVVTTSLSTVVIRFYGDDQAALTGFCGDDQAALTGSCGGQAALTGFCGVTARCRSGAAR</sequence>
<evidence type="ECO:0000313" key="1">
    <source>
        <dbReference type="EMBL" id="GGS64443.1"/>
    </source>
</evidence>
<dbReference type="Proteomes" id="UP000653493">
    <property type="component" value="Unassembled WGS sequence"/>
</dbReference>
<name>A0A918GW89_STRGD</name>
<comment type="caution">
    <text evidence="1">The sequence shown here is derived from an EMBL/GenBank/DDBJ whole genome shotgun (WGS) entry which is preliminary data.</text>
</comment>
<evidence type="ECO:0000313" key="2">
    <source>
        <dbReference type="Proteomes" id="UP000653493"/>
    </source>
</evidence>
<reference evidence="1" key="1">
    <citation type="journal article" date="2014" name="Int. J. Syst. Evol. Microbiol.">
        <title>Complete genome sequence of Corynebacterium casei LMG S-19264T (=DSM 44701T), isolated from a smear-ripened cheese.</title>
        <authorList>
            <consortium name="US DOE Joint Genome Institute (JGI-PGF)"/>
            <person name="Walter F."/>
            <person name="Albersmeier A."/>
            <person name="Kalinowski J."/>
            <person name="Ruckert C."/>
        </authorList>
    </citation>
    <scope>NUCLEOTIDE SEQUENCE</scope>
    <source>
        <strain evidence="1">JCM 4234</strain>
    </source>
</reference>
<proteinExistence type="predicted"/>
<protein>
    <submittedName>
        <fullName evidence="1">Uncharacterized protein</fullName>
    </submittedName>
</protein>
<accession>A0A918GW89</accession>
<keyword evidence="2" id="KW-1185">Reference proteome</keyword>
<dbReference type="AlphaFoldDB" id="A0A918GW89"/>
<organism evidence="1 2">
    <name type="scientific">Streptomyces griseoviridis</name>
    <dbReference type="NCBI Taxonomy" id="45398"/>
    <lineage>
        <taxon>Bacteria</taxon>
        <taxon>Bacillati</taxon>
        <taxon>Actinomycetota</taxon>
        <taxon>Actinomycetes</taxon>
        <taxon>Kitasatosporales</taxon>
        <taxon>Streptomycetaceae</taxon>
        <taxon>Streptomyces</taxon>
    </lineage>
</organism>
<dbReference type="EMBL" id="BMSL01000030">
    <property type="protein sequence ID" value="GGS64443.1"/>
    <property type="molecule type" value="Genomic_DNA"/>
</dbReference>